<dbReference type="STRING" id="553973.CLOHYLEM_04291"/>
<dbReference type="HOGENOM" id="CLU_978988_0_0_9"/>
<name>C0BWV7_9FIRM</name>
<feature type="transmembrane region" description="Helical" evidence="1">
    <location>
        <begin position="203"/>
        <end position="230"/>
    </location>
</feature>
<dbReference type="eggNOG" id="ENOG5033Q8P">
    <property type="taxonomic scope" value="Bacteria"/>
</dbReference>
<feature type="transmembrane region" description="Helical" evidence="1">
    <location>
        <begin position="178"/>
        <end position="196"/>
    </location>
</feature>
<keyword evidence="1" id="KW-0812">Transmembrane</keyword>
<reference evidence="2" key="2">
    <citation type="submission" date="2013-06" db="EMBL/GenBank/DDBJ databases">
        <title>Draft genome sequence of Clostridium hylemonae (DSM 15053).</title>
        <authorList>
            <person name="Sudarsanam P."/>
            <person name="Ley R."/>
            <person name="Guruge J."/>
            <person name="Turnbaugh P.J."/>
            <person name="Mahowald M."/>
            <person name="Liep D."/>
            <person name="Gordon J."/>
        </authorList>
    </citation>
    <scope>NUCLEOTIDE SEQUENCE</scope>
    <source>
        <strain evidence="2">DSM 15053</strain>
    </source>
</reference>
<evidence type="ECO:0000313" key="3">
    <source>
        <dbReference type="Proteomes" id="UP000004893"/>
    </source>
</evidence>
<gene>
    <name evidence="2" type="ORF">CLOHYLEM_04291</name>
</gene>
<reference evidence="2" key="1">
    <citation type="submission" date="2009-02" db="EMBL/GenBank/DDBJ databases">
        <authorList>
            <person name="Fulton L."/>
            <person name="Clifton S."/>
            <person name="Fulton B."/>
            <person name="Xu J."/>
            <person name="Minx P."/>
            <person name="Pepin K.H."/>
            <person name="Johnson M."/>
            <person name="Bhonagiri V."/>
            <person name="Nash W.E."/>
            <person name="Mardis E.R."/>
            <person name="Wilson R.K."/>
        </authorList>
    </citation>
    <scope>NUCLEOTIDE SEQUENCE [LARGE SCALE GENOMIC DNA]</scope>
    <source>
        <strain evidence="2">DSM 15053</strain>
    </source>
</reference>
<keyword evidence="1" id="KW-1133">Transmembrane helix</keyword>
<organism evidence="2 3">
    <name type="scientific">[Clostridium] hylemonae DSM 15053</name>
    <dbReference type="NCBI Taxonomy" id="553973"/>
    <lineage>
        <taxon>Bacteria</taxon>
        <taxon>Bacillati</taxon>
        <taxon>Bacillota</taxon>
        <taxon>Clostridia</taxon>
        <taxon>Lachnospirales</taxon>
        <taxon>Lachnospiraceae</taxon>
    </lineage>
</organism>
<proteinExistence type="predicted"/>
<comment type="caution">
    <text evidence="2">The sequence shown here is derived from an EMBL/GenBank/DDBJ whole genome shotgun (WGS) entry which is preliminary data.</text>
</comment>
<dbReference type="Proteomes" id="UP000004893">
    <property type="component" value="Unassembled WGS sequence"/>
</dbReference>
<dbReference type="OrthoDB" id="2087265at2"/>
<evidence type="ECO:0000256" key="1">
    <source>
        <dbReference type="SAM" id="Phobius"/>
    </source>
</evidence>
<accession>C0BWV7</accession>
<keyword evidence="3" id="KW-1185">Reference proteome</keyword>
<protein>
    <submittedName>
        <fullName evidence="2">Uncharacterized protein</fullName>
    </submittedName>
</protein>
<keyword evidence="1" id="KW-0472">Membrane</keyword>
<sequence>MKKLMSVILDIVLVLAAVFVLTGAAVKEICAEAVTEAVIKQAATSAAADGIHTMFPGATQEQIENAADKISRDEHLRALVGDYLDAVAEASADGTPFQSPDVSSYINEAVDDNIDSLEKAFGVELNELHRSILKSALSSVGEQMETELGTAADEALSGMTDGQKLIFKMYGFMTSETVRMVAVAIAGMCVLGIVLLRLSGGHFLFHLGLCGILTGSTAGCIFPAVLSAAADELGRQMMGSQITVSADTLAGSGKWLLAAGTALLAVYLLLRLFCGRGKKKRYRR</sequence>
<feature type="transmembrane region" description="Helical" evidence="1">
    <location>
        <begin position="255"/>
        <end position="274"/>
    </location>
</feature>
<dbReference type="RefSeq" id="WP_006441624.1">
    <property type="nucleotide sequence ID" value="NZ_CP036524.1"/>
</dbReference>
<dbReference type="EMBL" id="ABYI02000007">
    <property type="protein sequence ID" value="EEG75555.1"/>
    <property type="molecule type" value="Genomic_DNA"/>
</dbReference>
<evidence type="ECO:0000313" key="2">
    <source>
        <dbReference type="EMBL" id="EEG75555.1"/>
    </source>
</evidence>
<dbReference type="AlphaFoldDB" id="C0BWV7"/>